<accession>A0A0A2TA73</accession>
<dbReference type="PIRSF" id="PIRSF012535">
    <property type="entry name" value="UCP012535"/>
    <property type="match status" value="1"/>
</dbReference>
<evidence type="ECO:0000256" key="2">
    <source>
        <dbReference type="HAMAP-Rule" id="MF_01867"/>
    </source>
</evidence>
<dbReference type="Pfam" id="PF10079">
    <property type="entry name" value="Rossmann-like_BshC"/>
    <property type="match status" value="1"/>
</dbReference>
<dbReference type="InterPro" id="IPR055398">
    <property type="entry name" value="Rossmann-like_BshC"/>
</dbReference>
<evidence type="ECO:0000313" key="5">
    <source>
        <dbReference type="EMBL" id="KGP72439.1"/>
    </source>
</evidence>
<protein>
    <recommendedName>
        <fullName evidence="2">Putative cysteine ligase BshC</fullName>
        <ecNumber evidence="2">6.-.-.-</ecNumber>
    </recommendedName>
</protein>
<feature type="domain" description="Bacillithiol biosynthesis BshC N-terminal Rossmann-like" evidence="3">
    <location>
        <begin position="1"/>
        <end position="380"/>
    </location>
</feature>
<comment type="similarity">
    <text evidence="2">Belongs to the BshC family.</text>
</comment>
<dbReference type="InterPro" id="IPR055399">
    <property type="entry name" value="CC_BshC"/>
</dbReference>
<gene>
    <name evidence="2" type="primary">bshC</name>
    <name evidence="5" type="ORF">N782_05910</name>
</gene>
<dbReference type="OrthoDB" id="9765151at2"/>
<dbReference type="STRING" id="1385514.N782_05910"/>
<name>A0A0A2TA73_9BACI</name>
<comment type="caution">
    <text evidence="5">The sequence shown here is derived from an EMBL/GenBank/DDBJ whole genome shotgun (WGS) entry which is preliminary data.</text>
</comment>
<reference evidence="5 6" key="1">
    <citation type="journal article" date="2015" name="Stand. Genomic Sci.">
        <title>High quality draft genome sequence of the moderately halophilic bacterium Pontibacillus yanchengensis Y32(T) and comparison among Pontibacillus genomes.</title>
        <authorList>
            <person name="Huang J."/>
            <person name="Qiao Z.X."/>
            <person name="Tang J.W."/>
            <person name="Wang G."/>
        </authorList>
    </citation>
    <scope>NUCLEOTIDE SEQUENCE [LARGE SCALE GENOMIC DNA]</scope>
    <source>
        <strain evidence="5 6">Y32</strain>
    </source>
</reference>
<dbReference type="eggNOG" id="COG4365">
    <property type="taxonomic scope" value="Bacteria"/>
</dbReference>
<dbReference type="Proteomes" id="UP000030147">
    <property type="component" value="Unassembled WGS sequence"/>
</dbReference>
<evidence type="ECO:0000313" key="6">
    <source>
        <dbReference type="Proteomes" id="UP000030147"/>
    </source>
</evidence>
<organism evidence="5 6">
    <name type="scientific">Pontibacillus yanchengensis Y32</name>
    <dbReference type="NCBI Taxonomy" id="1385514"/>
    <lineage>
        <taxon>Bacteria</taxon>
        <taxon>Bacillati</taxon>
        <taxon>Bacillota</taxon>
        <taxon>Bacilli</taxon>
        <taxon>Bacillales</taxon>
        <taxon>Bacillaceae</taxon>
        <taxon>Pontibacillus</taxon>
    </lineage>
</organism>
<comment type="function">
    <text evidence="2">Involved in bacillithiol (BSH) biosynthesis. May catalyze the last step of the pathway, the addition of cysteine to glucosamine malate (GlcN-Mal) to generate BSH.</text>
</comment>
<keyword evidence="1 2" id="KW-0436">Ligase</keyword>
<dbReference type="HAMAP" id="MF_01867">
    <property type="entry name" value="BshC"/>
    <property type="match status" value="1"/>
</dbReference>
<dbReference type="Pfam" id="PF24850">
    <property type="entry name" value="CC_BshC"/>
    <property type="match status" value="1"/>
</dbReference>
<sequence length="541" mass="63013">MWIQPINVTSQNKLMTDYRNESLEALRNFHYNPFQQEEYNKRLEELNNREFQREELSAHLHHLNREWGASDETLHNIERLKDNQSVVVVGGQQAGLLTGPLYTIHKIVSIIVMAREQETELGVPVIPLFWIAGEDHDYDEINHIYMPYSPRMKKFRILQKQLNKSSISDMEMDQQAIKTWLDRLFTQLGESSYTNDLYTMLNQKLESSETFVDFFARIIFALFDHEGLVLLDAHHPSLRTLESNYFKQMIHQQPAISEGVTQALHHTAQQGYSVNLEADMHDGHLFYTYNQNRVLLVRGDDGSWEGKQGECRLTTDELMEVADQSPEKLSNNVVTRPIMQDLVLPTLAFIGGPGEIGYWSTLKPAFEAIGVQMPPVMPRLSLSLLDRTSEKWLDRHLIDVTSAINNGVSEEKSQWISMQSYPPIEQLSDEVKRAIERAHRPLKEKAHEIRDDLGQVAEKNLFYLFRDVEFLQERMEHALEEKHSRELQVFDEIDLTLHPEGGLQERIWNVLPWVNQYGPQLPSRLTELTYDFKKPHHVIYL</sequence>
<evidence type="ECO:0000259" key="4">
    <source>
        <dbReference type="Pfam" id="PF24850"/>
    </source>
</evidence>
<evidence type="ECO:0000256" key="1">
    <source>
        <dbReference type="ARBA" id="ARBA00022598"/>
    </source>
</evidence>
<dbReference type="RefSeq" id="WP_036820012.1">
    <property type="nucleotide sequence ID" value="NZ_AVBF01000030.1"/>
</dbReference>
<dbReference type="InterPro" id="IPR011199">
    <property type="entry name" value="Bacillithiol_biosynth_BshC"/>
</dbReference>
<dbReference type="EMBL" id="AVBF01000030">
    <property type="protein sequence ID" value="KGP72439.1"/>
    <property type="molecule type" value="Genomic_DNA"/>
</dbReference>
<evidence type="ECO:0000259" key="3">
    <source>
        <dbReference type="Pfam" id="PF10079"/>
    </source>
</evidence>
<feature type="domain" description="Bacillithiol biosynthesis BshC C-terminal coiled-coil" evidence="4">
    <location>
        <begin position="384"/>
        <end position="541"/>
    </location>
</feature>
<dbReference type="NCBIfam" id="TIGR03998">
    <property type="entry name" value="thiol_BshC"/>
    <property type="match status" value="1"/>
</dbReference>
<keyword evidence="6" id="KW-1185">Reference proteome</keyword>
<dbReference type="GO" id="GO:0016874">
    <property type="term" value="F:ligase activity"/>
    <property type="evidence" value="ECO:0007669"/>
    <property type="project" value="UniProtKB-UniRule"/>
</dbReference>
<proteinExistence type="inferred from homology"/>
<dbReference type="EC" id="6.-.-.-" evidence="2"/>
<dbReference type="AlphaFoldDB" id="A0A0A2TA73"/>